<dbReference type="AlphaFoldDB" id="A0A9P5XX93"/>
<sequence length="154" mass="17765">MSEIHFPLIIAQFLLSGHRKGENYRHWSLVALESKNIAHIFETTGDSSTFVYTPRQTDSFSRSADLLGGYCVGHIAHSQLAWLTEKLREITVVRYDDNWDCQTWVLEAIMLLKDIGGIITENVGPAHIRKELEIEFERWDSGEDTVEERLFPEE</sequence>
<dbReference type="InterPro" id="IPR054208">
    <property type="entry name" value="DUF6914"/>
</dbReference>
<dbReference type="OrthoDB" id="37659at2759"/>
<accession>A0A9P5XX93</accession>
<dbReference type="Pfam" id="PF21858">
    <property type="entry name" value="DUF6914"/>
    <property type="match status" value="1"/>
</dbReference>
<name>A0A9P5XX93_9AGAR</name>
<organism evidence="1 2">
    <name type="scientific">Collybia nuda</name>
    <dbReference type="NCBI Taxonomy" id="64659"/>
    <lineage>
        <taxon>Eukaryota</taxon>
        <taxon>Fungi</taxon>
        <taxon>Dikarya</taxon>
        <taxon>Basidiomycota</taxon>
        <taxon>Agaricomycotina</taxon>
        <taxon>Agaricomycetes</taxon>
        <taxon>Agaricomycetidae</taxon>
        <taxon>Agaricales</taxon>
        <taxon>Tricholomatineae</taxon>
        <taxon>Clitocybaceae</taxon>
        <taxon>Collybia</taxon>
    </lineage>
</organism>
<evidence type="ECO:0000313" key="2">
    <source>
        <dbReference type="Proteomes" id="UP000807353"/>
    </source>
</evidence>
<reference evidence="1" key="1">
    <citation type="submission" date="2020-11" db="EMBL/GenBank/DDBJ databases">
        <authorList>
            <consortium name="DOE Joint Genome Institute"/>
            <person name="Ahrendt S."/>
            <person name="Riley R."/>
            <person name="Andreopoulos W."/>
            <person name="Labutti K."/>
            <person name="Pangilinan J."/>
            <person name="Ruiz-Duenas F.J."/>
            <person name="Barrasa J.M."/>
            <person name="Sanchez-Garcia M."/>
            <person name="Camarero S."/>
            <person name="Miyauchi S."/>
            <person name="Serrano A."/>
            <person name="Linde D."/>
            <person name="Babiker R."/>
            <person name="Drula E."/>
            <person name="Ayuso-Fernandez I."/>
            <person name="Pacheco R."/>
            <person name="Padilla G."/>
            <person name="Ferreira P."/>
            <person name="Barriuso J."/>
            <person name="Kellner H."/>
            <person name="Castanera R."/>
            <person name="Alfaro M."/>
            <person name="Ramirez L."/>
            <person name="Pisabarro A.G."/>
            <person name="Kuo A."/>
            <person name="Tritt A."/>
            <person name="Lipzen A."/>
            <person name="He G."/>
            <person name="Yan M."/>
            <person name="Ng V."/>
            <person name="Cullen D."/>
            <person name="Martin F."/>
            <person name="Rosso M.-N."/>
            <person name="Henrissat B."/>
            <person name="Hibbett D."/>
            <person name="Martinez A.T."/>
            <person name="Grigoriev I.V."/>
        </authorList>
    </citation>
    <scope>NUCLEOTIDE SEQUENCE</scope>
    <source>
        <strain evidence="1">CBS 247.69</strain>
    </source>
</reference>
<dbReference type="Proteomes" id="UP000807353">
    <property type="component" value="Unassembled WGS sequence"/>
</dbReference>
<proteinExistence type="predicted"/>
<comment type="caution">
    <text evidence="1">The sequence shown here is derived from an EMBL/GenBank/DDBJ whole genome shotgun (WGS) entry which is preliminary data.</text>
</comment>
<protein>
    <submittedName>
        <fullName evidence="1">Uncharacterized protein</fullName>
    </submittedName>
</protein>
<gene>
    <name evidence="1" type="ORF">BDZ94DRAFT_1314275</name>
</gene>
<evidence type="ECO:0000313" key="1">
    <source>
        <dbReference type="EMBL" id="KAF9457376.1"/>
    </source>
</evidence>
<keyword evidence="2" id="KW-1185">Reference proteome</keyword>
<dbReference type="EMBL" id="MU150374">
    <property type="protein sequence ID" value="KAF9457376.1"/>
    <property type="molecule type" value="Genomic_DNA"/>
</dbReference>